<evidence type="ECO:0008006" key="5">
    <source>
        <dbReference type="Google" id="ProtNLM"/>
    </source>
</evidence>
<dbReference type="InterPro" id="IPR021776">
    <property type="entry name" value="ActD"/>
</dbReference>
<evidence type="ECO:0000256" key="2">
    <source>
        <dbReference type="SAM" id="Phobius"/>
    </source>
</evidence>
<feature type="transmembrane region" description="Helical" evidence="2">
    <location>
        <begin position="65"/>
        <end position="90"/>
    </location>
</feature>
<evidence type="ECO:0000313" key="4">
    <source>
        <dbReference type="Proteomes" id="UP000027153"/>
    </source>
</evidence>
<reference evidence="3 4" key="1">
    <citation type="journal article" date="2013" name="Nature">
        <title>Anaerobic oxidation of methane coupled to nitrate reduction in a novel archaeal lineage.</title>
        <authorList>
            <person name="Haroon M.F."/>
            <person name="Hu S."/>
            <person name="Shi Y."/>
            <person name="Imelfort M."/>
            <person name="Keller J."/>
            <person name="Hugenholtz P."/>
            <person name="Yuan Z."/>
            <person name="Tyson G.W."/>
        </authorList>
    </citation>
    <scope>NUCLEOTIDE SEQUENCE [LARGE SCALE GENOMIC DNA]</scope>
    <source>
        <strain evidence="3 4">ANME-2d</strain>
    </source>
</reference>
<name>A0A062V5N2_9EURY</name>
<dbReference type="Pfam" id="PF11821">
    <property type="entry name" value="ActD"/>
    <property type="match status" value="1"/>
</dbReference>
<keyword evidence="2" id="KW-0472">Membrane</keyword>
<keyword evidence="4" id="KW-1185">Reference proteome</keyword>
<gene>
    <name evidence="3" type="ORF">ANME2D_01068</name>
</gene>
<dbReference type="Proteomes" id="UP000027153">
    <property type="component" value="Unassembled WGS sequence"/>
</dbReference>
<evidence type="ECO:0000313" key="3">
    <source>
        <dbReference type="EMBL" id="KCZ72637.1"/>
    </source>
</evidence>
<keyword evidence="2" id="KW-1133">Transmembrane helix</keyword>
<dbReference type="PANTHER" id="PTHR36109">
    <property type="entry name" value="MEMBRANE PROTEIN-RELATED"/>
    <property type="match status" value="1"/>
</dbReference>
<dbReference type="InterPro" id="IPR052948">
    <property type="entry name" value="Low_temp-induced_all0457"/>
</dbReference>
<feature type="transmembrane region" description="Helical" evidence="2">
    <location>
        <begin position="102"/>
        <end position="124"/>
    </location>
</feature>
<organism evidence="3 4">
    <name type="scientific">Candidatus Methanoperedens nitratireducens</name>
    <dbReference type="NCBI Taxonomy" id="1392998"/>
    <lineage>
        <taxon>Archaea</taxon>
        <taxon>Methanobacteriati</taxon>
        <taxon>Methanobacteriota</taxon>
        <taxon>Stenosarchaea group</taxon>
        <taxon>Methanomicrobia</taxon>
        <taxon>Methanosarcinales</taxon>
        <taxon>ANME-2 cluster</taxon>
        <taxon>Candidatus Methanoperedentaceae</taxon>
        <taxon>Candidatus Methanoperedens</taxon>
    </lineage>
</organism>
<accession>A0A062V5N2</accession>
<dbReference type="PATRIC" id="fig|1392998.3.peg.1234"/>
<dbReference type="EMBL" id="JMIY01000002">
    <property type="protein sequence ID" value="KCZ72637.1"/>
    <property type="molecule type" value="Genomic_DNA"/>
</dbReference>
<keyword evidence="2" id="KW-0812">Transmembrane</keyword>
<comment type="caution">
    <text evidence="3">The sequence shown here is derived from an EMBL/GenBank/DDBJ whole genome shotgun (WGS) entry which is preliminary data.</text>
</comment>
<feature type="region of interest" description="Disordered" evidence="1">
    <location>
        <begin position="174"/>
        <end position="198"/>
    </location>
</feature>
<protein>
    <recommendedName>
        <fullName evidence="5">DUF3341 domain-containing protein</fullName>
    </recommendedName>
</protein>
<feature type="compositionally biased region" description="Basic and acidic residues" evidence="1">
    <location>
        <begin position="175"/>
        <end position="187"/>
    </location>
</feature>
<evidence type="ECO:0000256" key="1">
    <source>
        <dbReference type="SAM" id="MobiDB-lite"/>
    </source>
</evidence>
<proteinExistence type="predicted"/>
<dbReference type="AlphaFoldDB" id="A0A062V5N2"/>
<dbReference type="PANTHER" id="PTHR36109:SF2">
    <property type="entry name" value="MEMBRANE PROTEIN"/>
    <property type="match status" value="1"/>
</dbReference>
<sequence>MGVITTMARNTAVIGIYSNKSGVETAVDALKAAGFRGTDISVLMPEEVGTREFAYEKHTKAPEGAATGAGAGAVVGGVLGWLVGIGLLAIPGAGPFLAAGPIVSTLAGVGAGGAVGGIAGALVGMGVPEYEAKRYEERVKGGEILLSAHSDDPEMIRRARDILETTGARDISTAEEVRAGYAGRERPVPGAAEEAYER</sequence>